<evidence type="ECO:0000256" key="1">
    <source>
        <dbReference type="ARBA" id="ARBA00007789"/>
    </source>
</evidence>
<evidence type="ECO:0000259" key="2">
    <source>
        <dbReference type="Pfam" id="PF00296"/>
    </source>
</evidence>
<dbReference type="Pfam" id="PF00296">
    <property type="entry name" value="Bac_luciferase"/>
    <property type="match status" value="1"/>
</dbReference>
<dbReference type="InterPro" id="IPR011251">
    <property type="entry name" value="Luciferase-like_dom"/>
</dbReference>
<dbReference type="InterPro" id="IPR036661">
    <property type="entry name" value="Luciferase-like_sf"/>
</dbReference>
<dbReference type="SUPFAM" id="SSF51679">
    <property type="entry name" value="Bacterial luciferase-like"/>
    <property type="match status" value="1"/>
</dbReference>
<reference evidence="4" key="1">
    <citation type="journal article" date="2019" name="Int. J. Syst. Evol. Microbiol.">
        <title>The Global Catalogue of Microorganisms (GCM) 10K type strain sequencing project: providing services to taxonomists for standard genome sequencing and annotation.</title>
        <authorList>
            <consortium name="The Broad Institute Genomics Platform"/>
            <consortium name="The Broad Institute Genome Sequencing Center for Infectious Disease"/>
            <person name="Wu L."/>
            <person name="Ma J."/>
        </authorList>
    </citation>
    <scope>NUCLEOTIDE SEQUENCE [LARGE SCALE GENOMIC DNA]</scope>
    <source>
        <strain evidence="4">CCUG 57263</strain>
    </source>
</reference>
<sequence>MLKLGVLDQSHIGENRTAADALKETTRLAQETEKLGYTRYWVSEHHASKALASSSPEVLIAHLAAATSRIRVGSGGIMLPHYSPYKVAENFRLLEALHPGRIDLGLGRAPGGLPLATRALQEGKYTGIDRYPQQVADLTGYLHQNLPEEHPFAALQAAPLISTAPEIWLLGSSSESARIAAQLGTAYAYAQFFGVPGGENAMRIYQEQFRPSFLNEKPKSIVAVLVICADTEEEAERLASSTDLFFLRLELGMELSFFPSVETALSYPYTEFDRERIRHGRERRIVGSPEQVKERLLAVSEQYSTDEVVVITPTHDFVARVRSYQLLAEAFGLGD</sequence>
<dbReference type="Gene3D" id="3.20.20.30">
    <property type="entry name" value="Luciferase-like domain"/>
    <property type="match status" value="1"/>
</dbReference>
<dbReference type="Proteomes" id="UP001597120">
    <property type="component" value="Unassembled WGS sequence"/>
</dbReference>
<dbReference type="EC" id="1.-.-.-" evidence="3"/>
<dbReference type="InterPro" id="IPR019949">
    <property type="entry name" value="CmoO-like"/>
</dbReference>
<organism evidence="3 4">
    <name type="scientific">Paenibacillus residui</name>
    <dbReference type="NCBI Taxonomy" id="629724"/>
    <lineage>
        <taxon>Bacteria</taxon>
        <taxon>Bacillati</taxon>
        <taxon>Bacillota</taxon>
        <taxon>Bacilli</taxon>
        <taxon>Bacillales</taxon>
        <taxon>Paenibacillaceae</taxon>
        <taxon>Paenibacillus</taxon>
    </lineage>
</organism>
<dbReference type="RefSeq" id="WP_379287162.1">
    <property type="nucleotide sequence ID" value="NZ_JBHTIU010000027.1"/>
</dbReference>
<dbReference type="GO" id="GO:0016491">
    <property type="term" value="F:oxidoreductase activity"/>
    <property type="evidence" value="ECO:0007669"/>
    <property type="project" value="UniProtKB-KW"/>
</dbReference>
<feature type="domain" description="Luciferase-like" evidence="2">
    <location>
        <begin position="3"/>
        <end position="301"/>
    </location>
</feature>
<protein>
    <submittedName>
        <fullName evidence="3">LLM class flavin-dependent oxidoreductase</fullName>
        <ecNumber evidence="3">1.-.-.-</ecNumber>
    </submittedName>
</protein>
<accession>A0ABW3D6G5</accession>
<comment type="caution">
    <text evidence="3">The sequence shown here is derived from an EMBL/GenBank/DDBJ whole genome shotgun (WGS) entry which is preliminary data.</text>
</comment>
<evidence type="ECO:0000313" key="3">
    <source>
        <dbReference type="EMBL" id="MFD0868962.1"/>
    </source>
</evidence>
<dbReference type="PANTHER" id="PTHR30137:SF19">
    <property type="entry name" value="LUCIFERASE-LIKE MONOOXYGENASE"/>
    <property type="match status" value="1"/>
</dbReference>
<comment type="similarity">
    <text evidence="1">To bacterial alkanal monooxygenase alpha and beta chains.</text>
</comment>
<gene>
    <name evidence="3" type="ORF">ACFQ03_07355</name>
</gene>
<proteinExistence type="predicted"/>
<evidence type="ECO:0000313" key="4">
    <source>
        <dbReference type="Proteomes" id="UP001597120"/>
    </source>
</evidence>
<dbReference type="PANTHER" id="PTHR30137">
    <property type="entry name" value="LUCIFERASE-LIKE MONOOXYGENASE"/>
    <property type="match status" value="1"/>
</dbReference>
<dbReference type="NCBIfam" id="TIGR03558">
    <property type="entry name" value="oxido_grp_1"/>
    <property type="match status" value="1"/>
</dbReference>
<dbReference type="InterPro" id="IPR050766">
    <property type="entry name" value="Bact_Lucif_Oxidored"/>
</dbReference>
<keyword evidence="3" id="KW-0560">Oxidoreductase</keyword>
<keyword evidence="4" id="KW-1185">Reference proteome</keyword>
<dbReference type="CDD" id="cd00347">
    <property type="entry name" value="Flavin_utilizing_monoxygenases"/>
    <property type="match status" value="1"/>
</dbReference>
<dbReference type="EMBL" id="JBHTIU010000027">
    <property type="protein sequence ID" value="MFD0868962.1"/>
    <property type="molecule type" value="Genomic_DNA"/>
</dbReference>
<name>A0ABW3D6G5_9BACL</name>